<dbReference type="AlphaFoldDB" id="A0A4R7T769"/>
<gene>
    <name evidence="3" type="ORF">EV138_0972</name>
</gene>
<feature type="compositionally biased region" description="Pro residues" evidence="1">
    <location>
        <begin position="32"/>
        <end position="47"/>
    </location>
</feature>
<keyword evidence="2" id="KW-0732">Signal</keyword>
<dbReference type="OrthoDB" id="3831131at2"/>
<dbReference type="RefSeq" id="WP_133977222.1">
    <property type="nucleotide sequence ID" value="NZ_SOCE01000001.1"/>
</dbReference>
<evidence type="ECO:0000256" key="1">
    <source>
        <dbReference type="SAM" id="MobiDB-lite"/>
    </source>
</evidence>
<feature type="chain" id="PRO_5020304828" description="SH3 domain-containing protein" evidence="2">
    <location>
        <begin position="28"/>
        <end position="128"/>
    </location>
</feature>
<proteinExistence type="predicted"/>
<evidence type="ECO:0008006" key="5">
    <source>
        <dbReference type="Google" id="ProtNLM"/>
    </source>
</evidence>
<dbReference type="Proteomes" id="UP000295151">
    <property type="component" value="Unassembled WGS sequence"/>
</dbReference>
<protein>
    <recommendedName>
        <fullName evidence="5">SH3 domain-containing protein</fullName>
    </recommendedName>
</protein>
<sequence>MTRRPLLAAAALSALLTLTACTGSPKAGEPNTTPPPSTPTTPSPTPSTPSWTPEEQAAITAAKSRYTTARAAVSVALRDPRKATRDNLVKAGNGGAWLISILGEIDFQQNNGWYQTGDVTIGSTVINL</sequence>
<feature type="region of interest" description="Disordered" evidence="1">
    <location>
        <begin position="21"/>
        <end position="57"/>
    </location>
</feature>
<reference evidence="3 4" key="1">
    <citation type="submission" date="2019-03" db="EMBL/GenBank/DDBJ databases">
        <title>Genomic Encyclopedia of Type Strains, Phase III (KMG-III): the genomes of soil and plant-associated and newly described type strains.</title>
        <authorList>
            <person name="Whitman W."/>
        </authorList>
    </citation>
    <scope>NUCLEOTIDE SEQUENCE [LARGE SCALE GENOMIC DNA]</scope>
    <source>
        <strain evidence="3 4">VKM Ac-2575</strain>
    </source>
</reference>
<comment type="caution">
    <text evidence="3">The sequence shown here is derived from an EMBL/GenBank/DDBJ whole genome shotgun (WGS) entry which is preliminary data.</text>
</comment>
<dbReference type="PROSITE" id="PS51257">
    <property type="entry name" value="PROKAR_LIPOPROTEIN"/>
    <property type="match status" value="1"/>
</dbReference>
<organism evidence="3 4">
    <name type="scientific">Kribbella voronezhensis</name>
    <dbReference type="NCBI Taxonomy" id="2512212"/>
    <lineage>
        <taxon>Bacteria</taxon>
        <taxon>Bacillati</taxon>
        <taxon>Actinomycetota</taxon>
        <taxon>Actinomycetes</taxon>
        <taxon>Propionibacteriales</taxon>
        <taxon>Kribbellaceae</taxon>
        <taxon>Kribbella</taxon>
    </lineage>
</organism>
<name>A0A4R7T769_9ACTN</name>
<evidence type="ECO:0000313" key="3">
    <source>
        <dbReference type="EMBL" id="TDU87449.1"/>
    </source>
</evidence>
<evidence type="ECO:0000313" key="4">
    <source>
        <dbReference type="Proteomes" id="UP000295151"/>
    </source>
</evidence>
<keyword evidence="4" id="KW-1185">Reference proteome</keyword>
<dbReference type="EMBL" id="SOCE01000001">
    <property type="protein sequence ID" value="TDU87449.1"/>
    <property type="molecule type" value="Genomic_DNA"/>
</dbReference>
<accession>A0A4R7T769</accession>
<feature type="signal peptide" evidence="2">
    <location>
        <begin position="1"/>
        <end position="27"/>
    </location>
</feature>
<evidence type="ECO:0000256" key="2">
    <source>
        <dbReference type="SAM" id="SignalP"/>
    </source>
</evidence>